<protein>
    <submittedName>
        <fullName evidence="1">Uncharacterized protein</fullName>
    </submittedName>
</protein>
<reference evidence="1" key="1">
    <citation type="submission" date="2023-03" db="EMBL/GenBank/DDBJ databases">
        <title>Massive genome expansion in bonnet fungi (Mycena s.s.) driven by repeated elements and novel gene families across ecological guilds.</title>
        <authorList>
            <consortium name="Lawrence Berkeley National Laboratory"/>
            <person name="Harder C.B."/>
            <person name="Miyauchi S."/>
            <person name="Viragh M."/>
            <person name="Kuo A."/>
            <person name="Thoen E."/>
            <person name="Andreopoulos B."/>
            <person name="Lu D."/>
            <person name="Skrede I."/>
            <person name="Drula E."/>
            <person name="Henrissat B."/>
            <person name="Morin E."/>
            <person name="Kohler A."/>
            <person name="Barry K."/>
            <person name="LaButti K."/>
            <person name="Morin E."/>
            <person name="Salamov A."/>
            <person name="Lipzen A."/>
            <person name="Mereny Z."/>
            <person name="Hegedus B."/>
            <person name="Baldrian P."/>
            <person name="Stursova M."/>
            <person name="Weitz H."/>
            <person name="Taylor A."/>
            <person name="Grigoriev I.V."/>
            <person name="Nagy L.G."/>
            <person name="Martin F."/>
            <person name="Kauserud H."/>
        </authorList>
    </citation>
    <scope>NUCLEOTIDE SEQUENCE</scope>
    <source>
        <strain evidence="1">CBHHK182m</strain>
    </source>
</reference>
<accession>A0AAD7I8A1</accession>
<gene>
    <name evidence="1" type="ORF">B0H16DRAFT_1762589</name>
</gene>
<keyword evidence="2" id="KW-1185">Reference proteome</keyword>
<evidence type="ECO:0000313" key="1">
    <source>
        <dbReference type="EMBL" id="KAJ7737317.1"/>
    </source>
</evidence>
<sequence length="308" mass="34851">MEAFLPPELERKIFEIAASAGNTTIPPLLRVAKTLEPLLYRRVLIRSRPSSNELFLSNGDMMISTAVLAAAMERLPAGFLNTHARHLYLEAGAYHNSVQDRSRMFAALTGVTDLMLLSLRNFDGAPLLLAEISRLPLRRLQARLADLFQSAPPAVGVVDFSHLLFRNITHLSALDEFQRDWATGLSLLPCLTHLSFLDYGFDPDPLFVELFKTCALLRVLVVLLDPYYGDYTAEFRPMWQQEPRVVFLGARDVRDWHRGIRGLGDYWEQAETAIEERKLSVDGSFRPCWKDLDLAKIIELAFATDCAE</sequence>
<organism evidence="1 2">
    <name type="scientific">Mycena metata</name>
    <dbReference type="NCBI Taxonomy" id="1033252"/>
    <lineage>
        <taxon>Eukaryota</taxon>
        <taxon>Fungi</taxon>
        <taxon>Dikarya</taxon>
        <taxon>Basidiomycota</taxon>
        <taxon>Agaricomycotina</taxon>
        <taxon>Agaricomycetes</taxon>
        <taxon>Agaricomycetidae</taxon>
        <taxon>Agaricales</taxon>
        <taxon>Marasmiineae</taxon>
        <taxon>Mycenaceae</taxon>
        <taxon>Mycena</taxon>
    </lineage>
</organism>
<comment type="caution">
    <text evidence="1">The sequence shown here is derived from an EMBL/GenBank/DDBJ whole genome shotgun (WGS) entry which is preliminary data.</text>
</comment>
<dbReference type="AlphaFoldDB" id="A0AAD7I8A1"/>
<evidence type="ECO:0000313" key="2">
    <source>
        <dbReference type="Proteomes" id="UP001215598"/>
    </source>
</evidence>
<name>A0AAD7I8A1_9AGAR</name>
<proteinExistence type="predicted"/>
<dbReference type="Proteomes" id="UP001215598">
    <property type="component" value="Unassembled WGS sequence"/>
</dbReference>
<dbReference type="EMBL" id="JARKIB010000117">
    <property type="protein sequence ID" value="KAJ7737317.1"/>
    <property type="molecule type" value="Genomic_DNA"/>
</dbReference>